<protein>
    <submittedName>
        <fullName evidence="8">Chemotaxis transducer</fullName>
    </submittedName>
    <submittedName>
        <fullName evidence="9">Methyl-accepting chemotaxis protein</fullName>
    </submittedName>
</protein>
<keyword evidence="2 4" id="KW-0807">Transducer</keyword>
<dbReference type="SMART" id="SM00283">
    <property type="entry name" value="MA"/>
    <property type="match status" value="1"/>
</dbReference>
<comment type="subcellular location">
    <subcellularLocation>
        <location evidence="1">Membrane</location>
    </subcellularLocation>
</comment>
<dbReference type="Gene3D" id="3.30.450.20">
    <property type="entry name" value="PAS domain"/>
    <property type="match status" value="1"/>
</dbReference>
<feature type="domain" description="HAMP" evidence="7">
    <location>
        <begin position="383"/>
        <end position="437"/>
    </location>
</feature>
<dbReference type="GO" id="GO:0005886">
    <property type="term" value="C:plasma membrane"/>
    <property type="evidence" value="ECO:0007669"/>
    <property type="project" value="TreeGrafter"/>
</dbReference>
<name>A0A1M7DCF4_9GAMM</name>
<evidence type="ECO:0000313" key="8">
    <source>
        <dbReference type="EMBL" id="GEN23174.1"/>
    </source>
</evidence>
<comment type="similarity">
    <text evidence="3">Belongs to the methyl-accepting chemotaxis (MCP) protein family.</text>
</comment>
<evidence type="ECO:0000256" key="1">
    <source>
        <dbReference type="ARBA" id="ARBA00004370"/>
    </source>
</evidence>
<keyword evidence="5" id="KW-1133">Transmembrane helix</keyword>
<dbReference type="Pfam" id="PF00672">
    <property type="entry name" value="HAMP"/>
    <property type="match status" value="1"/>
</dbReference>
<dbReference type="Pfam" id="PF00015">
    <property type="entry name" value="MCPsignal"/>
    <property type="match status" value="1"/>
</dbReference>
<dbReference type="PANTHER" id="PTHR43531:SF16">
    <property type="entry name" value="METHYL-ACCEPTING CHEMOTAXIS PROTEIN II"/>
    <property type="match status" value="1"/>
</dbReference>
<dbReference type="GO" id="GO:0006935">
    <property type="term" value="P:chemotaxis"/>
    <property type="evidence" value="ECO:0007669"/>
    <property type="project" value="TreeGrafter"/>
</dbReference>
<dbReference type="Gene3D" id="1.10.287.950">
    <property type="entry name" value="Methyl-accepting chemotaxis protein"/>
    <property type="match status" value="1"/>
</dbReference>
<evidence type="ECO:0000313" key="9">
    <source>
        <dbReference type="EMBL" id="SHL77135.1"/>
    </source>
</evidence>
<dbReference type="EMBL" id="FRCA01000003">
    <property type="protein sequence ID" value="SHL77135.1"/>
    <property type="molecule type" value="Genomic_DNA"/>
</dbReference>
<feature type="domain" description="Methyl-accepting transducer" evidence="6">
    <location>
        <begin position="442"/>
        <end position="671"/>
    </location>
</feature>
<dbReference type="InterPro" id="IPR003660">
    <property type="entry name" value="HAMP_dom"/>
</dbReference>
<gene>
    <name evidence="8" type="ORF">HCU01_11230</name>
    <name evidence="9" type="ORF">SAMN05660971_01281</name>
</gene>
<dbReference type="InterPro" id="IPR051310">
    <property type="entry name" value="MCP_chemotaxis"/>
</dbReference>
<dbReference type="STRING" id="44933.SAMN05660971_01281"/>
<keyword evidence="11" id="KW-1185">Reference proteome</keyword>
<dbReference type="GO" id="GO:0004888">
    <property type="term" value="F:transmembrane signaling receptor activity"/>
    <property type="evidence" value="ECO:0007669"/>
    <property type="project" value="TreeGrafter"/>
</dbReference>
<reference evidence="8 11" key="2">
    <citation type="submission" date="2019-07" db="EMBL/GenBank/DDBJ databases">
        <title>Whole genome shotgun sequence of Halomonas cupida NBRC 102219.</title>
        <authorList>
            <person name="Hosoyama A."/>
            <person name="Uohara A."/>
            <person name="Ohji S."/>
            <person name="Ichikawa N."/>
        </authorList>
    </citation>
    <scope>NUCLEOTIDE SEQUENCE [LARGE SCALE GENOMIC DNA]</scope>
    <source>
        <strain evidence="8 11">NBRC 102219</strain>
    </source>
</reference>
<organism evidence="9 10">
    <name type="scientific">Halomonas cupida</name>
    <dbReference type="NCBI Taxonomy" id="44933"/>
    <lineage>
        <taxon>Bacteria</taxon>
        <taxon>Pseudomonadati</taxon>
        <taxon>Pseudomonadota</taxon>
        <taxon>Gammaproteobacteria</taxon>
        <taxon>Oceanospirillales</taxon>
        <taxon>Halomonadaceae</taxon>
        <taxon>Halomonas</taxon>
    </lineage>
</organism>
<dbReference type="Proteomes" id="UP000184123">
    <property type="component" value="Unassembled WGS sequence"/>
</dbReference>
<evidence type="ECO:0000256" key="2">
    <source>
        <dbReference type="ARBA" id="ARBA00023224"/>
    </source>
</evidence>
<evidence type="ECO:0000256" key="5">
    <source>
        <dbReference type="SAM" id="Phobius"/>
    </source>
</evidence>
<dbReference type="RefSeq" id="WP_073434215.1">
    <property type="nucleotide sequence ID" value="NZ_BJXU01000034.1"/>
</dbReference>
<dbReference type="CDD" id="cd11386">
    <property type="entry name" value="MCP_signal"/>
    <property type="match status" value="1"/>
</dbReference>
<dbReference type="InterPro" id="IPR004089">
    <property type="entry name" value="MCPsignal_dom"/>
</dbReference>
<dbReference type="AlphaFoldDB" id="A0A1M7DCF4"/>
<sequence length="710" mass="77493">MRFKSLRTYVALLVGFCILSVVGALVAYSTWAETRSQQLVADHTGELLQQEAEQRLRTLAEANVRQIRQLLEEPLAIARNLASINALIGQKDEDGRVRLGLSRGEISNLVRDTVVRHPSLLDAYIGWEPNAFGQDRLYARQTEKGYAPSGRFTPWWYRTTDGNIDILPLGDTIESAEINSNGLRQGEYYLCSRETLSACIIDPSIYDYNGEKLLVTSFNAPILVDGEFRGVAGVDLTVDFLQGVLSKSNAGLYDGIGDMTLIASHGVVVASTEHPDSLGKLSANILDDEVREQVLAAQSGESRYHLDEATQSFQLYYPFVVGDDMQQHPWVLTISLPESAVLAGLHRLAGELDAQRQQDLWGMLMVGSIIAALGLWVSWWVGGSIARPLRHLAERMREIASGDGDLTQRLPVVGRNESAQLARGFNSFVSKINEVLREVRDNSESVRTAAAEIAMGGQDLSQRTENAAASLQQTSVSMEEITQTIQHTAESTQSASSLSRSATTIAHEGSQSVGRVTESIQELTEASRKVSEIVTVIDGIAFQTNLLSLNASIEAARAGEHGRGFAVVAAEVRQLASRSIEAANQIRELIESAQSRTDESAVQVSQAGQTMGDIVTSITRVSDLLGEISVATDEQRGGMGQMNVAVSELDRVTQQNASLVEESTTAARQLQQAADRLAHLVGGFTLETSDSERQYQGFHYEPERHEMSMA</sequence>
<feature type="transmembrane region" description="Helical" evidence="5">
    <location>
        <begin position="360"/>
        <end position="381"/>
    </location>
</feature>
<evidence type="ECO:0000259" key="7">
    <source>
        <dbReference type="PROSITE" id="PS50885"/>
    </source>
</evidence>
<reference evidence="9 10" key="1">
    <citation type="submission" date="2016-11" db="EMBL/GenBank/DDBJ databases">
        <authorList>
            <person name="Jaros S."/>
            <person name="Januszkiewicz K."/>
            <person name="Wedrychowicz H."/>
        </authorList>
    </citation>
    <scope>NUCLEOTIDE SEQUENCE [LARGE SCALE GENOMIC DNA]</scope>
    <source>
        <strain evidence="9 10">DSM 4740</strain>
    </source>
</reference>
<keyword evidence="5" id="KW-0472">Membrane</keyword>
<dbReference type="FunFam" id="1.10.287.950:FF:000001">
    <property type="entry name" value="Methyl-accepting chemotaxis sensory transducer"/>
    <property type="match status" value="1"/>
</dbReference>
<proteinExistence type="inferred from homology"/>
<dbReference type="Proteomes" id="UP000321726">
    <property type="component" value="Unassembled WGS sequence"/>
</dbReference>
<dbReference type="PROSITE" id="PS50111">
    <property type="entry name" value="CHEMOTAXIS_TRANSDUC_2"/>
    <property type="match status" value="1"/>
</dbReference>
<evidence type="ECO:0000259" key="6">
    <source>
        <dbReference type="PROSITE" id="PS50111"/>
    </source>
</evidence>
<evidence type="ECO:0000313" key="11">
    <source>
        <dbReference type="Proteomes" id="UP000321726"/>
    </source>
</evidence>
<keyword evidence="5" id="KW-0812">Transmembrane</keyword>
<dbReference type="OrthoDB" id="2489132at2"/>
<evidence type="ECO:0000256" key="3">
    <source>
        <dbReference type="ARBA" id="ARBA00029447"/>
    </source>
</evidence>
<evidence type="ECO:0000256" key="4">
    <source>
        <dbReference type="PROSITE-ProRule" id="PRU00284"/>
    </source>
</evidence>
<dbReference type="SUPFAM" id="SSF58104">
    <property type="entry name" value="Methyl-accepting chemotaxis protein (MCP) signaling domain"/>
    <property type="match status" value="1"/>
</dbReference>
<dbReference type="CDD" id="cd12913">
    <property type="entry name" value="PDC1_MCP_like"/>
    <property type="match status" value="1"/>
</dbReference>
<dbReference type="PANTHER" id="PTHR43531">
    <property type="entry name" value="PROTEIN ICFG"/>
    <property type="match status" value="1"/>
</dbReference>
<dbReference type="EMBL" id="BJXU01000034">
    <property type="protein sequence ID" value="GEN23174.1"/>
    <property type="molecule type" value="Genomic_DNA"/>
</dbReference>
<dbReference type="CDD" id="cd06225">
    <property type="entry name" value="HAMP"/>
    <property type="match status" value="1"/>
</dbReference>
<evidence type="ECO:0000313" key="10">
    <source>
        <dbReference type="Proteomes" id="UP000184123"/>
    </source>
</evidence>
<accession>A0A1M7DCF4</accession>
<dbReference type="GO" id="GO:0007165">
    <property type="term" value="P:signal transduction"/>
    <property type="evidence" value="ECO:0007669"/>
    <property type="project" value="UniProtKB-KW"/>
</dbReference>
<dbReference type="PROSITE" id="PS50885">
    <property type="entry name" value="HAMP"/>
    <property type="match status" value="1"/>
</dbReference>
<dbReference type="SMART" id="SM00304">
    <property type="entry name" value="HAMP"/>
    <property type="match status" value="1"/>
</dbReference>